<keyword evidence="6" id="KW-1185">Reference proteome</keyword>
<dbReference type="InterPro" id="IPR007300">
    <property type="entry name" value="CidB/LrgB"/>
</dbReference>
<sequence length="91" mass="9350">MTPLRDIEVIGDMILARLPFASAIARGALFGVGANGAGTARAHQIGETEGAVAGCSRTRGSIRSPIAIVGRPIHKPNTFLSDDSTSAIAHL</sequence>
<dbReference type="EMBL" id="BKAJ01000083">
    <property type="protein sequence ID" value="GEP57642.1"/>
    <property type="molecule type" value="Genomic_DNA"/>
</dbReference>
<accession>A0A512NFE6</accession>
<evidence type="ECO:0000256" key="2">
    <source>
        <dbReference type="ARBA" id="ARBA00022692"/>
    </source>
</evidence>
<name>A0A512NFE6_9HYPH</name>
<evidence type="ECO:0000313" key="6">
    <source>
        <dbReference type="Proteomes" id="UP000321058"/>
    </source>
</evidence>
<proteinExistence type="predicted"/>
<gene>
    <name evidence="5" type="ORF">RSO01_48080</name>
</gene>
<keyword evidence="2" id="KW-0812">Transmembrane</keyword>
<evidence type="ECO:0000256" key="4">
    <source>
        <dbReference type="ARBA" id="ARBA00023136"/>
    </source>
</evidence>
<dbReference type="Proteomes" id="UP000321058">
    <property type="component" value="Unassembled WGS sequence"/>
</dbReference>
<dbReference type="AlphaFoldDB" id="A0A512NFE6"/>
<keyword evidence="3" id="KW-1133">Transmembrane helix</keyword>
<evidence type="ECO:0000256" key="1">
    <source>
        <dbReference type="ARBA" id="ARBA00004141"/>
    </source>
</evidence>
<keyword evidence="4" id="KW-0472">Membrane</keyword>
<evidence type="ECO:0000313" key="5">
    <source>
        <dbReference type="EMBL" id="GEP57642.1"/>
    </source>
</evidence>
<reference evidence="5 6" key="1">
    <citation type="submission" date="2019-07" db="EMBL/GenBank/DDBJ databases">
        <title>Whole genome shotgun sequence of Reyranella soli NBRC 108950.</title>
        <authorList>
            <person name="Hosoyama A."/>
            <person name="Uohara A."/>
            <person name="Ohji S."/>
            <person name="Ichikawa N."/>
        </authorList>
    </citation>
    <scope>NUCLEOTIDE SEQUENCE [LARGE SCALE GENOMIC DNA]</scope>
    <source>
        <strain evidence="5 6">NBRC 108950</strain>
    </source>
</reference>
<organism evidence="5 6">
    <name type="scientific">Reyranella soli</name>
    <dbReference type="NCBI Taxonomy" id="1230389"/>
    <lineage>
        <taxon>Bacteria</taxon>
        <taxon>Pseudomonadati</taxon>
        <taxon>Pseudomonadota</taxon>
        <taxon>Alphaproteobacteria</taxon>
        <taxon>Hyphomicrobiales</taxon>
        <taxon>Reyranellaceae</taxon>
        <taxon>Reyranella</taxon>
    </lineage>
</organism>
<evidence type="ECO:0000256" key="3">
    <source>
        <dbReference type="ARBA" id="ARBA00022989"/>
    </source>
</evidence>
<dbReference type="RefSeq" id="WP_373867938.1">
    <property type="nucleotide sequence ID" value="NZ_BKAJ01000083.1"/>
</dbReference>
<dbReference type="Pfam" id="PF04172">
    <property type="entry name" value="LrgB"/>
    <property type="match status" value="1"/>
</dbReference>
<comment type="subcellular location">
    <subcellularLocation>
        <location evidence="1">Membrane</location>
        <topology evidence="1">Multi-pass membrane protein</topology>
    </subcellularLocation>
</comment>
<protein>
    <submittedName>
        <fullName evidence="5">Uncharacterized protein</fullName>
    </submittedName>
</protein>
<dbReference type="GO" id="GO:0016020">
    <property type="term" value="C:membrane"/>
    <property type="evidence" value="ECO:0007669"/>
    <property type="project" value="UniProtKB-SubCell"/>
</dbReference>
<comment type="caution">
    <text evidence="5">The sequence shown here is derived from an EMBL/GenBank/DDBJ whole genome shotgun (WGS) entry which is preliminary data.</text>
</comment>